<evidence type="ECO:0000313" key="7">
    <source>
        <dbReference type="EMBL" id="RHZ40326.1"/>
    </source>
</evidence>
<dbReference type="EMBL" id="QUTC01012614">
    <property type="protein sequence ID" value="RHY36192.1"/>
    <property type="molecule type" value="Genomic_DNA"/>
</dbReference>
<dbReference type="InterPro" id="IPR052895">
    <property type="entry name" value="HetReg/Transcr_Mod"/>
</dbReference>
<protein>
    <recommendedName>
        <fullName evidence="1">Heterokaryon incompatibility domain-containing protein</fullName>
    </recommendedName>
</protein>
<dbReference type="VEuPathDB" id="FungiDB:H257_08100"/>
<accession>A0A397ATM9</accession>
<proteinExistence type="predicted"/>
<evidence type="ECO:0000313" key="10">
    <source>
        <dbReference type="Proteomes" id="UP000266239"/>
    </source>
</evidence>
<reference evidence="8 9" key="1">
    <citation type="submission" date="2018-08" db="EMBL/GenBank/DDBJ databases">
        <title>Aphanomyces genome sequencing and annotation.</title>
        <authorList>
            <person name="Minardi D."/>
            <person name="Oidtmann B."/>
            <person name="Van Der Giezen M."/>
            <person name="Studholme D.J."/>
        </authorList>
    </citation>
    <scope>NUCLEOTIDE SEQUENCE [LARGE SCALE GENOMIC DNA]</scope>
    <source>
        <strain evidence="6 9">197901</strain>
        <strain evidence="4 11">D2</strain>
        <strain evidence="7 13">FDL457</strain>
        <strain evidence="3 8">SA</strain>
        <strain evidence="5 12">Si</strain>
        <strain evidence="2 10">Yx</strain>
    </source>
</reference>
<dbReference type="EMBL" id="QUTF01006741">
    <property type="protein sequence ID" value="RHZ40326.1"/>
    <property type="molecule type" value="Genomic_DNA"/>
</dbReference>
<evidence type="ECO:0000313" key="3">
    <source>
        <dbReference type="EMBL" id="RHY36192.1"/>
    </source>
</evidence>
<evidence type="ECO:0000313" key="8">
    <source>
        <dbReference type="Proteomes" id="UP000265716"/>
    </source>
</evidence>
<evidence type="ECO:0000313" key="12">
    <source>
        <dbReference type="Proteomes" id="UP000283543"/>
    </source>
</evidence>
<dbReference type="EMBL" id="QUTD01005166">
    <property type="protein sequence ID" value="RHY63655.1"/>
    <property type="molecule type" value="Genomic_DNA"/>
</dbReference>
<evidence type="ECO:0000313" key="5">
    <source>
        <dbReference type="EMBL" id="RHY67870.1"/>
    </source>
</evidence>
<dbReference type="Proteomes" id="UP000266643">
    <property type="component" value="Unassembled WGS sequence"/>
</dbReference>
<feature type="domain" description="Heterokaryon incompatibility" evidence="1">
    <location>
        <begin position="63"/>
        <end position="144"/>
    </location>
</feature>
<organism evidence="2 10">
    <name type="scientific">Aphanomyces astaci</name>
    <name type="common">Crayfish plague agent</name>
    <dbReference type="NCBI Taxonomy" id="112090"/>
    <lineage>
        <taxon>Eukaryota</taxon>
        <taxon>Sar</taxon>
        <taxon>Stramenopiles</taxon>
        <taxon>Oomycota</taxon>
        <taxon>Saprolegniomycetes</taxon>
        <taxon>Saprolegniales</taxon>
        <taxon>Verrucalvaceae</taxon>
        <taxon>Aphanomyces</taxon>
    </lineage>
</organism>
<dbReference type="EMBL" id="QUTE01007283">
    <property type="protein sequence ID" value="RHZ29882.1"/>
    <property type="molecule type" value="Genomic_DNA"/>
</dbReference>
<dbReference type="Proteomes" id="UP000266239">
    <property type="component" value="Unassembled WGS sequence"/>
</dbReference>
<dbReference type="InterPro" id="IPR010730">
    <property type="entry name" value="HET"/>
</dbReference>
<comment type="caution">
    <text evidence="2">The sequence shown here is derived from an EMBL/GenBank/DDBJ whole genome shotgun (WGS) entry which is preliminary data.</text>
</comment>
<evidence type="ECO:0000313" key="6">
    <source>
        <dbReference type="EMBL" id="RHZ29882.1"/>
    </source>
</evidence>
<dbReference type="Proteomes" id="UP000266196">
    <property type="component" value="Unassembled WGS sequence"/>
</dbReference>
<name>A0A397ATM9_APHAT</name>
<dbReference type="Proteomes" id="UP000283543">
    <property type="component" value="Unassembled WGS sequence"/>
</dbReference>
<dbReference type="PANTHER" id="PTHR24148">
    <property type="entry name" value="ANKYRIN REPEAT DOMAIN-CONTAINING PROTEIN 39 HOMOLOG-RELATED"/>
    <property type="match status" value="1"/>
</dbReference>
<sequence length="468" mass="53174">MGGGISVDHHRHVVPPSVIYHTDIPASLVTTGTDAQARVIVSLSSKDRVIKCTRVTISHSHFAISHRWQNRVQCDTYTVHCDHEPPYTCELFPEEVVNLEQYVTSLGNIWLDYVCIDQSSDSDKIAQVNIMGQIYANATSIVLGAGLQPTMPPRDYLMRAWCFQERMFGPIRFVWDMEAQDLEHLTAFAKDIALRVSNLAESISFINRKYDPNENWRIQALRKIPEKYPSTAALCNQMEHLIKDTRNDRTQRQIAIAALRIRELVPCDHPIVTSEWNLFLFDCQASIEKDRLYGTWGVPLYQLNVPLSYEYPDATWHQIAKNFPEADYAFHAPHGAPDQPHGGFSGFATVTQLMCHIMKYAPLAPGTHAKTPTGGTQYTMAQSNEVCGIVWDEHYVGLAWDKHEPIQTFHFIVSKECLRRGKGKGGESGPVKKFIRLIERLRKLGAAIPHWTVTFELKSFLEKIADEK</sequence>
<dbReference type="AlphaFoldDB" id="A0A397ATM9"/>
<dbReference type="Proteomes" id="UP000286510">
    <property type="component" value="Unassembled WGS sequence"/>
</dbReference>
<evidence type="ECO:0000313" key="9">
    <source>
        <dbReference type="Proteomes" id="UP000266196"/>
    </source>
</evidence>
<dbReference type="Pfam" id="PF06985">
    <property type="entry name" value="HET"/>
    <property type="match status" value="1"/>
</dbReference>
<evidence type="ECO:0000313" key="4">
    <source>
        <dbReference type="EMBL" id="RHY63655.1"/>
    </source>
</evidence>
<gene>
    <name evidence="2" type="ORF">DYB25_009559</name>
    <name evidence="7" type="ORF">DYB26_008963</name>
    <name evidence="4" type="ORF">DYB30_005516</name>
    <name evidence="6" type="ORF">DYB31_010653</name>
    <name evidence="5" type="ORF">DYB34_013349</name>
    <name evidence="3" type="ORF">DYB38_011688</name>
</gene>
<evidence type="ECO:0000313" key="11">
    <source>
        <dbReference type="Proteomes" id="UP000266643"/>
    </source>
</evidence>
<evidence type="ECO:0000313" key="2">
    <source>
        <dbReference type="EMBL" id="RHY11220.1"/>
    </source>
</evidence>
<dbReference type="Proteomes" id="UP000265716">
    <property type="component" value="Unassembled WGS sequence"/>
</dbReference>
<evidence type="ECO:0000313" key="13">
    <source>
        <dbReference type="Proteomes" id="UP000286510"/>
    </source>
</evidence>
<dbReference type="EMBL" id="QUTB01003471">
    <property type="protein sequence ID" value="RHY67870.1"/>
    <property type="molecule type" value="Genomic_DNA"/>
</dbReference>
<evidence type="ECO:0000259" key="1">
    <source>
        <dbReference type="Pfam" id="PF06985"/>
    </source>
</evidence>
<dbReference type="EMBL" id="QUTA01006422">
    <property type="protein sequence ID" value="RHY11220.1"/>
    <property type="molecule type" value="Genomic_DNA"/>
</dbReference>
<dbReference type="PANTHER" id="PTHR24148:SF64">
    <property type="entry name" value="HETEROKARYON INCOMPATIBILITY DOMAIN-CONTAINING PROTEIN"/>
    <property type="match status" value="1"/>
</dbReference>